<evidence type="ECO:0000256" key="1">
    <source>
        <dbReference type="ARBA" id="ARBA00009437"/>
    </source>
</evidence>
<proteinExistence type="inferred from homology"/>
<keyword evidence="4" id="KW-0804">Transcription</keyword>
<comment type="similarity">
    <text evidence="1">Belongs to the LysR transcriptional regulatory family.</text>
</comment>
<dbReference type="Gene3D" id="1.10.10.10">
    <property type="entry name" value="Winged helix-like DNA-binding domain superfamily/Winged helix DNA-binding domain"/>
    <property type="match status" value="1"/>
</dbReference>
<dbReference type="SUPFAM" id="SSF46785">
    <property type="entry name" value="Winged helix' DNA-binding domain"/>
    <property type="match status" value="1"/>
</dbReference>
<dbReference type="PRINTS" id="PR00039">
    <property type="entry name" value="HTHLYSR"/>
</dbReference>
<dbReference type="InterPro" id="IPR005119">
    <property type="entry name" value="LysR_subst-bd"/>
</dbReference>
<evidence type="ECO:0000256" key="2">
    <source>
        <dbReference type="ARBA" id="ARBA00023015"/>
    </source>
</evidence>
<dbReference type="Gene3D" id="3.40.190.10">
    <property type="entry name" value="Periplasmic binding protein-like II"/>
    <property type="match status" value="2"/>
</dbReference>
<name>A0A9D2F7I0_9ENTE</name>
<dbReference type="PANTHER" id="PTHR30126">
    <property type="entry name" value="HTH-TYPE TRANSCRIPTIONAL REGULATOR"/>
    <property type="match status" value="1"/>
</dbReference>
<evidence type="ECO:0000313" key="7">
    <source>
        <dbReference type="Proteomes" id="UP000824063"/>
    </source>
</evidence>
<comment type="caution">
    <text evidence="6">The sequence shown here is derived from an EMBL/GenBank/DDBJ whole genome shotgun (WGS) entry which is preliminary data.</text>
</comment>
<dbReference type="InterPro" id="IPR036390">
    <property type="entry name" value="WH_DNA-bd_sf"/>
</dbReference>
<reference evidence="6" key="2">
    <citation type="submission" date="2021-04" db="EMBL/GenBank/DDBJ databases">
        <authorList>
            <person name="Gilroy R."/>
        </authorList>
    </citation>
    <scope>NUCLEOTIDE SEQUENCE</scope>
    <source>
        <strain evidence="6">CHK172-16539</strain>
    </source>
</reference>
<dbReference type="InterPro" id="IPR000847">
    <property type="entry name" value="LysR_HTH_N"/>
</dbReference>
<sequence>MLDYRLKTFLSLAETLSYTKTAQKCNISQPAVTQQIKSLQNDLSTELVNYHNRQLTLTNSGEYLALELQKVVPKLNDIQHHLSKMEEKIQLGCGKTIGEFVLFRKDFSLKEVLDDARIELSVDTTYYLLKKLDEHELDIAIVAGIFDHSKYIAIPYIQEKLIPICSPDNKSALQAITLSDLRQQSLFLREQGSGVFDIMMNLFKQKNISLEQFKNMNEIANINVIKNLVMQNKGISFLFETSILENLEAQTLCEIPLIEKEAIEDIYFYIVIRKENKNTPKIKKLIEHLIHSTN</sequence>
<keyword evidence="3" id="KW-0238">DNA-binding</keyword>
<dbReference type="EMBL" id="DXBN01000131">
    <property type="protein sequence ID" value="HIZ53448.1"/>
    <property type="molecule type" value="Genomic_DNA"/>
</dbReference>
<dbReference type="PANTHER" id="PTHR30126:SF40">
    <property type="entry name" value="HTH-TYPE TRANSCRIPTIONAL REGULATOR GLTR"/>
    <property type="match status" value="1"/>
</dbReference>
<protein>
    <submittedName>
        <fullName evidence="6">LysR family transcriptional regulator</fullName>
    </submittedName>
</protein>
<dbReference type="Pfam" id="PF00126">
    <property type="entry name" value="HTH_1"/>
    <property type="match status" value="1"/>
</dbReference>
<organism evidence="6 7">
    <name type="scientific">Candidatus Enterococcus avicola</name>
    <dbReference type="NCBI Taxonomy" id="2838561"/>
    <lineage>
        <taxon>Bacteria</taxon>
        <taxon>Bacillati</taxon>
        <taxon>Bacillota</taxon>
        <taxon>Bacilli</taxon>
        <taxon>Lactobacillales</taxon>
        <taxon>Enterococcaceae</taxon>
        <taxon>Enterococcus</taxon>
    </lineage>
</organism>
<evidence type="ECO:0000313" key="6">
    <source>
        <dbReference type="EMBL" id="HIZ53448.1"/>
    </source>
</evidence>
<keyword evidence="2" id="KW-0805">Transcription regulation</keyword>
<evidence type="ECO:0000256" key="3">
    <source>
        <dbReference type="ARBA" id="ARBA00023125"/>
    </source>
</evidence>
<gene>
    <name evidence="6" type="ORF">IAA20_05860</name>
</gene>
<evidence type="ECO:0000259" key="5">
    <source>
        <dbReference type="PROSITE" id="PS50931"/>
    </source>
</evidence>
<evidence type="ECO:0000256" key="4">
    <source>
        <dbReference type="ARBA" id="ARBA00023163"/>
    </source>
</evidence>
<reference evidence="6" key="1">
    <citation type="journal article" date="2021" name="PeerJ">
        <title>Extensive microbial diversity within the chicken gut microbiome revealed by metagenomics and culture.</title>
        <authorList>
            <person name="Gilroy R."/>
            <person name="Ravi A."/>
            <person name="Getino M."/>
            <person name="Pursley I."/>
            <person name="Horton D.L."/>
            <person name="Alikhan N.F."/>
            <person name="Baker D."/>
            <person name="Gharbi K."/>
            <person name="Hall N."/>
            <person name="Watson M."/>
            <person name="Adriaenssens E.M."/>
            <person name="Foster-Nyarko E."/>
            <person name="Jarju S."/>
            <person name="Secka A."/>
            <person name="Antonio M."/>
            <person name="Oren A."/>
            <person name="Chaudhuri R.R."/>
            <person name="La Ragione R."/>
            <person name="Hildebrand F."/>
            <person name="Pallen M.J."/>
        </authorList>
    </citation>
    <scope>NUCLEOTIDE SEQUENCE</scope>
    <source>
        <strain evidence="6">CHK172-16539</strain>
    </source>
</reference>
<dbReference type="Proteomes" id="UP000824063">
    <property type="component" value="Unassembled WGS sequence"/>
</dbReference>
<dbReference type="GO" id="GO:0000976">
    <property type="term" value="F:transcription cis-regulatory region binding"/>
    <property type="evidence" value="ECO:0007669"/>
    <property type="project" value="TreeGrafter"/>
</dbReference>
<dbReference type="GO" id="GO:0003700">
    <property type="term" value="F:DNA-binding transcription factor activity"/>
    <property type="evidence" value="ECO:0007669"/>
    <property type="project" value="InterPro"/>
</dbReference>
<accession>A0A9D2F7I0</accession>
<feature type="domain" description="HTH lysR-type" evidence="5">
    <location>
        <begin position="1"/>
        <end position="58"/>
    </location>
</feature>
<dbReference type="AlphaFoldDB" id="A0A9D2F7I0"/>
<dbReference type="PROSITE" id="PS50931">
    <property type="entry name" value="HTH_LYSR"/>
    <property type="match status" value="1"/>
</dbReference>
<dbReference type="InterPro" id="IPR036388">
    <property type="entry name" value="WH-like_DNA-bd_sf"/>
</dbReference>
<dbReference type="SUPFAM" id="SSF53850">
    <property type="entry name" value="Periplasmic binding protein-like II"/>
    <property type="match status" value="1"/>
</dbReference>
<dbReference type="Pfam" id="PF03466">
    <property type="entry name" value="LysR_substrate"/>
    <property type="match status" value="1"/>
</dbReference>